<dbReference type="PROSITE" id="PS51257">
    <property type="entry name" value="PROKAR_LIPOPROTEIN"/>
    <property type="match status" value="1"/>
</dbReference>
<keyword evidence="1" id="KW-1003">Cell membrane</keyword>
<evidence type="ECO:0000313" key="9">
    <source>
        <dbReference type="Proteomes" id="UP000092573"/>
    </source>
</evidence>
<evidence type="ECO:0000256" key="7">
    <source>
        <dbReference type="SAM" id="Phobius"/>
    </source>
</evidence>
<dbReference type="PANTHER" id="PTHR43649">
    <property type="entry name" value="ARABINOSE-BINDING PROTEIN-RELATED"/>
    <property type="match status" value="1"/>
</dbReference>
<keyword evidence="5" id="KW-0449">Lipoprotein</keyword>
<keyword evidence="4" id="KW-0564">Palmitate</keyword>
<feature type="transmembrane region" description="Helical" evidence="7">
    <location>
        <begin position="7"/>
        <end position="29"/>
    </location>
</feature>
<evidence type="ECO:0000256" key="3">
    <source>
        <dbReference type="ARBA" id="ARBA00023136"/>
    </source>
</evidence>
<dbReference type="Pfam" id="PF01547">
    <property type="entry name" value="SBP_bac_1"/>
    <property type="match status" value="1"/>
</dbReference>
<evidence type="ECO:0000256" key="2">
    <source>
        <dbReference type="ARBA" id="ARBA00022729"/>
    </source>
</evidence>
<dbReference type="KEGG" id="pyg:AWM70_12885"/>
<keyword evidence="9" id="KW-1185">Reference proteome</keyword>
<dbReference type="Proteomes" id="UP000092573">
    <property type="component" value="Chromosome"/>
</dbReference>
<evidence type="ECO:0000256" key="5">
    <source>
        <dbReference type="ARBA" id="ARBA00023288"/>
    </source>
</evidence>
<evidence type="ECO:0000256" key="6">
    <source>
        <dbReference type="SAM" id="MobiDB-lite"/>
    </source>
</evidence>
<dbReference type="InterPro" id="IPR006059">
    <property type="entry name" value="SBP"/>
</dbReference>
<keyword evidence="3 7" id="KW-0472">Membrane</keyword>
<dbReference type="AlphaFoldDB" id="A0A1B1N1T0"/>
<keyword evidence="7" id="KW-1133">Transmembrane helix</keyword>
<evidence type="ECO:0000256" key="1">
    <source>
        <dbReference type="ARBA" id="ARBA00022475"/>
    </source>
</evidence>
<dbReference type="OrthoDB" id="9787283at2"/>
<dbReference type="SUPFAM" id="SSF53850">
    <property type="entry name" value="Periplasmic binding protein-like II"/>
    <property type="match status" value="1"/>
</dbReference>
<organism evidence="8 9">
    <name type="scientific">Paenibacillus yonginensis</name>
    <dbReference type="NCBI Taxonomy" id="1462996"/>
    <lineage>
        <taxon>Bacteria</taxon>
        <taxon>Bacillati</taxon>
        <taxon>Bacillota</taxon>
        <taxon>Bacilli</taxon>
        <taxon>Bacillales</taxon>
        <taxon>Paenibacillaceae</taxon>
        <taxon>Paenibacillus</taxon>
    </lineage>
</organism>
<keyword evidence="2" id="KW-0732">Signal</keyword>
<evidence type="ECO:0000313" key="8">
    <source>
        <dbReference type="EMBL" id="ANS75394.1"/>
    </source>
</evidence>
<dbReference type="Gene3D" id="3.40.190.10">
    <property type="entry name" value="Periplasmic binding protein-like II"/>
    <property type="match status" value="2"/>
</dbReference>
<dbReference type="EMBL" id="CP014167">
    <property type="protein sequence ID" value="ANS75394.1"/>
    <property type="molecule type" value="Genomic_DNA"/>
</dbReference>
<gene>
    <name evidence="8" type="ORF">AWM70_12885</name>
</gene>
<name>A0A1B1N1T0_9BACL</name>
<dbReference type="STRING" id="1462996.AWM70_12885"/>
<evidence type="ECO:0000256" key="4">
    <source>
        <dbReference type="ARBA" id="ARBA00023139"/>
    </source>
</evidence>
<dbReference type="PANTHER" id="PTHR43649:SF33">
    <property type="entry name" value="POLYGALACTURONAN_RHAMNOGALACTURONAN-BINDING PROTEIN YTCQ"/>
    <property type="match status" value="1"/>
</dbReference>
<feature type="region of interest" description="Disordered" evidence="6">
    <location>
        <begin position="36"/>
        <end position="56"/>
    </location>
</feature>
<accession>A0A1B1N1T0</accession>
<dbReference type="RefSeq" id="WP_068696998.1">
    <property type="nucleotide sequence ID" value="NZ_CP014167.1"/>
</dbReference>
<keyword evidence="7" id="KW-0812">Transmembrane</keyword>
<protein>
    <submittedName>
        <fullName evidence="8">ABC transporter substrate-binding protein</fullName>
    </submittedName>
</protein>
<sequence>MKGNGTVGRTIGGCIPLILLIALLMLLAACDRERDTAQPTGPVQPTAAISHGQLGGQVSPESANKLTYWAELNGNVAGIKSTFNQVPFFQEWQRRTGVSLTFIQPPANQAKEAINVLFASGDLPDMMEYEWINYPGGPEKAIHDGYILRLNDYIDKYAPNLKRYLQEHPDIDLQVRTAGGSYYAFPFIQGDVQLRTYQGPIIRKDWLDELGLGVPVTIDDWHTVLKAFKEKKGAEAPLTFLGVPNPLFGIESGGFIGAFGIKKGFYQENGKVKFGPIEPGYKDFLALFRQWYAEGLLDPNFAAVDPETQDTNMILSRSGASIWNAGAGIGTWLPFMKNNDPSVELAPAPYPVLRHGDRPKFGQLAPAVGSSSVAISAKSKHVEEAVKMLDYGYGEEGHLLFNFGIEGVSYKMKDGYPAYTDVILNNPDKLAPSQALAMYTRASYFGPFVQDIRYMEQYYTLPEQQEAIRLWSDTDAALYTLPALPITEKESTELSAIMKEVNKLVTEISLKIIMGLEPVSAFDEYVNKIRLLDIQRAIEIEQLALNSYRASVSESKPGSSR</sequence>
<proteinExistence type="predicted"/>
<dbReference type="InterPro" id="IPR050490">
    <property type="entry name" value="Bact_solute-bd_prot1"/>
</dbReference>
<reference evidence="8 9" key="1">
    <citation type="submission" date="2016-01" db="EMBL/GenBank/DDBJ databases">
        <title>Complete Genome Sequence of Paenibacillus yonginensis DCY84, a novel Plant Growth-Promoting Bacteria with Elicitation of Induced Systemic Resistance.</title>
        <authorList>
            <person name="Kim Y.J."/>
            <person name="Yang D.C."/>
            <person name="Sukweenadhi J."/>
        </authorList>
    </citation>
    <scope>NUCLEOTIDE SEQUENCE [LARGE SCALE GENOMIC DNA]</scope>
    <source>
        <strain evidence="8 9">DCY84</strain>
    </source>
</reference>